<dbReference type="InterPro" id="IPR004046">
    <property type="entry name" value="GST_C"/>
</dbReference>
<dbReference type="CDD" id="cd03207">
    <property type="entry name" value="GST_C_8"/>
    <property type="match status" value="1"/>
</dbReference>
<evidence type="ECO:0000313" key="5">
    <source>
        <dbReference type="Proteomes" id="UP000075635"/>
    </source>
</evidence>
<dbReference type="Pfam" id="PF02798">
    <property type="entry name" value="GST_N"/>
    <property type="match status" value="1"/>
</dbReference>
<dbReference type="GO" id="GO:0016740">
    <property type="term" value="F:transferase activity"/>
    <property type="evidence" value="ECO:0007669"/>
    <property type="project" value="UniProtKB-KW"/>
</dbReference>
<dbReference type="AlphaFoldDB" id="A0A150RX44"/>
<dbReference type="InterPro" id="IPR036282">
    <property type="entry name" value="Glutathione-S-Trfase_C_sf"/>
</dbReference>
<dbReference type="SFLD" id="SFLDG00358">
    <property type="entry name" value="Main_(cytGST)"/>
    <property type="match status" value="1"/>
</dbReference>
<gene>
    <name evidence="4" type="ORF">BE17_37065</name>
</gene>
<dbReference type="PANTHER" id="PTHR44051">
    <property type="entry name" value="GLUTATHIONE S-TRANSFERASE-RELATED"/>
    <property type="match status" value="1"/>
</dbReference>
<dbReference type="PROSITE" id="PS50404">
    <property type="entry name" value="GST_NTER"/>
    <property type="match status" value="1"/>
</dbReference>
<dbReference type="InterPro" id="IPR004045">
    <property type="entry name" value="Glutathione_S-Trfase_N"/>
</dbReference>
<evidence type="ECO:0000256" key="1">
    <source>
        <dbReference type="RuleBase" id="RU003494"/>
    </source>
</evidence>
<dbReference type="FunFam" id="3.40.30.10:FF:000331">
    <property type="entry name" value="Glutathione S-transferase"/>
    <property type="match status" value="1"/>
</dbReference>
<dbReference type="Proteomes" id="UP000075635">
    <property type="component" value="Unassembled WGS sequence"/>
</dbReference>
<dbReference type="SFLD" id="SFLDS00019">
    <property type="entry name" value="Glutathione_Transferase_(cytos"/>
    <property type="match status" value="1"/>
</dbReference>
<evidence type="ECO:0000259" key="3">
    <source>
        <dbReference type="PROSITE" id="PS50405"/>
    </source>
</evidence>
<accession>A0A150RX44</accession>
<proteinExistence type="inferred from homology"/>
<sequence>MARIKITAFGWVPPFAQGLVRDVRVRWALEEAGLAYEALLIWPEDQESERYRDLQPFGQVPAYEEDGLLLFESGAIVLHIAQRSDALMPSDPGARARVTSWMFAALNSVEPSIQQLAAIDLFYAKEEWAKLRRPSAVDAVKARLAKLSSCLEGRDYLEGRFTAADVLMSTVLRILRHTELVEEVPALAAYCKRCEARPAYQRAMAAHMAPFAGSKEQYAQTDRR</sequence>
<dbReference type="Pfam" id="PF00043">
    <property type="entry name" value="GST_C"/>
    <property type="match status" value="1"/>
</dbReference>
<comment type="caution">
    <text evidence="4">The sequence shown here is derived from an EMBL/GenBank/DDBJ whole genome shotgun (WGS) entry which is preliminary data.</text>
</comment>
<dbReference type="InterPro" id="IPR036249">
    <property type="entry name" value="Thioredoxin-like_sf"/>
</dbReference>
<protein>
    <submittedName>
        <fullName evidence="4">Glutathione S-transferase</fullName>
    </submittedName>
</protein>
<dbReference type="SUPFAM" id="SSF47616">
    <property type="entry name" value="GST C-terminal domain-like"/>
    <property type="match status" value="1"/>
</dbReference>
<feature type="domain" description="GST N-terminal" evidence="2">
    <location>
        <begin position="24"/>
        <end position="88"/>
    </location>
</feature>
<dbReference type="Gene3D" id="1.20.1050.10">
    <property type="match status" value="1"/>
</dbReference>
<dbReference type="InterPro" id="IPR010987">
    <property type="entry name" value="Glutathione-S-Trfase_C-like"/>
</dbReference>
<dbReference type="CDD" id="cd03046">
    <property type="entry name" value="GST_N_GTT1_like"/>
    <property type="match status" value="1"/>
</dbReference>
<organism evidence="4 5">
    <name type="scientific">Sorangium cellulosum</name>
    <name type="common">Polyangium cellulosum</name>
    <dbReference type="NCBI Taxonomy" id="56"/>
    <lineage>
        <taxon>Bacteria</taxon>
        <taxon>Pseudomonadati</taxon>
        <taxon>Myxococcota</taxon>
        <taxon>Polyangia</taxon>
        <taxon>Polyangiales</taxon>
        <taxon>Polyangiaceae</taxon>
        <taxon>Sorangium</taxon>
    </lineage>
</organism>
<dbReference type="EMBL" id="JEMB01001848">
    <property type="protein sequence ID" value="KYF84779.1"/>
    <property type="molecule type" value="Genomic_DNA"/>
</dbReference>
<evidence type="ECO:0000259" key="2">
    <source>
        <dbReference type="PROSITE" id="PS50404"/>
    </source>
</evidence>
<dbReference type="Gene3D" id="3.40.30.10">
    <property type="entry name" value="Glutaredoxin"/>
    <property type="match status" value="1"/>
</dbReference>
<evidence type="ECO:0000313" key="4">
    <source>
        <dbReference type="EMBL" id="KYF84779.1"/>
    </source>
</evidence>
<dbReference type="InterPro" id="IPR040079">
    <property type="entry name" value="Glutathione_S-Trfase"/>
</dbReference>
<comment type="similarity">
    <text evidence="1">Belongs to the GST superfamily.</text>
</comment>
<feature type="domain" description="GST C-terminal" evidence="3">
    <location>
        <begin position="91"/>
        <end position="211"/>
    </location>
</feature>
<dbReference type="PROSITE" id="PS50405">
    <property type="entry name" value="GST_CTER"/>
    <property type="match status" value="1"/>
</dbReference>
<reference evidence="4 5" key="1">
    <citation type="submission" date="2014-02" db="EMBL/GenBank/DDBJ databases">
        <title>The small core and large imbalanced accessory genome model reveals a collaborative survival strategy of Sorangium cellulosum strains in nature.</title>
        <authorList>
            <person name="Han K."/>
            <person name="Peng R."/>
            <person name="Blom J."/>
            <person name="Li Y.-Z."/>
        </authorList>
    </citation>
    <scope>NUCLEOTIDE SEQUENCE [LARGE SCALE GENOMIC DNA]</scope>
    <source>
        <strain evidence="4 5">So0011-07</strain>
    </source>
</reference>
<dbReference type="SUPFAM" id="SSF52833">
    <property type="entry name" value="Thioredoxin-like"/>
    <property type="match status" value="1"/>
</dbReference>
<dbReference type="PANTHER" id="PTHR44051:SF8">
    <property type="entry name" value="GLUTATHIONE S-TRANSFERASE GSTA"/>
    <property type="match status" value="1"/>
</dbReference>
<keyword evidence="4" id="KW-0808">Transferase</keyword>
<name>A0A150RX44_SORCE</name>